<dbReference type="InterPro" id="IPR044946">
    <property type="entry name" value="Restrct_endonuc_typeI_TRD_sf"/>
</dbReference>
<feature type="domain" description="Type I restriction modification DNA specificity" evidence="4">
    <location>
        <begin position="333"/>
        <end position="410"/>
    </location>
</feature>
<keyword evidence="5" id="KW-0378">Hydrolase</keyword>
<name>A0AAW8Z8J8_9GAMM</name>
<dbReference type="InterPro" id="IPR000055">
    <property type="entry name" value="Restrct_endonuc_typeI_TRD"/>
</dbReference>
<dbReference type="Gene3D" id="1.10.287.1120">
    <property type="entry name" value="Bipartite methylase S protein"/>
    <property type="match status" value="1"/>
</dbReference>
<evidence type="ECO:0000256" key="1">
    <source>
        <dbReference type="ARBA" id="ARBA00010923"/>
    </source>
</evidence>
<dbReference type="CDD" id="cd17260">
    <property type="entry name" value="RMtype1_S_EcoEI-TRD1-CR1_like"/>
    <property type="match status" value="1"/>
</dbReference>
<evidence type="ECO:0000313" key="5">
    <source>
        <dbReference type="EMBL" id="MDV4316400.1"/>
    </source>
</evidence>
<protein>
    <submittedName>
        <fullName evidence="5">Restriction endonuclease subunit S</fullName>
        <ecNumber evidence="5">3.1.21.-</ecNumber>
    </submittedName>
</protein>
<keyword evidence="2" id="KW-0680">Restriction system</keyword>
<comment type="caution">
    <text evidence="5">The sequence shown here is derived from an EMBL/GenBank/DDBJ whole genome shotgun (WGS) entry which is preliminary data.</text>
</comment>
<dbReference type="InterPro" id="IPR051212">
    <property type="entry name" value="Type-I_RE_S_subunit"/>
</dbReference>
<comment type="similarity">
    <text evidence="1">Belongs to the type-I restriction system S methylase family.</text>
</comment>
<reference evidence="5" key="1">
    <citation type="submission" date="2023-10" db="EMBL/GenBank/DDBJ databases">
        <authorList>
            <person name="Sykes E.M.E."/>
            <person name="Khan I.U.H."/>
            <person name="Kumar A."/>
        </authorList>
    </citation>
    <scope>NUCLEOTIDE SEQUENCE</scope>
    <source>
        <strain evidence="5">IK5</strain>
    </source>
</reference>
<evidence type="ECO:0000256" key="2">
    <source>
        <dbReference type="ARBA" id="ARBA00022747"/>
    </source>
</evidence>
<dbReference type="PANTHER" id="PTHR43140">
    <property type="entry name" value="TYPE-1 RESTRICTION ENZYME ECOKI SPECIFICITY PROTEIN"/>
    <property type="match status" value="1"/>
</dbReference>
<accession>A0AAW8Z8J8</accession>
<keyword evidence="3" id="KW-0238">DNA-binding</keyword>
<feature type="domain" description="Type I restriction modification DNA specificity" evidence="4">
    <location>
        <begin position="82"/>
        <end position="206"/>
    </location>
</feature>
<evidence type="ECO:0000259" key="4">
    <source>
        <dbReference type="Pfam" id="PF01420"/>
    </source>
</evidence>
<gene>
    <name evidence="5" type="ORF">MSG88_11665</name>
</gene>
<evidence type="ECO:0000256" key="3">
    <source>
        <dbReference type="ARBA" id="ARBA00023125"/>
    </source>
</evidence>
<dbReference type="EC" id="3.1.21.-" evidence="5"/>
<dbReference type="RefSeq" id="WP_168414846.1">
    <property type="nucleotide sequence ID" value="NZ_JAAZRT010000014.1"/>
</dbReference>
<dbReference type="AlphaFoldDB" id="A0AAW8Z8J8"/>
<sequence>MVKTTAKYQAYAEYKNSGVEWLGKIPSHWLATQVKYGYLVTLGKMLQSTPKSSLDELKLYLKAQNIQPNGINIDQVESMWFSPDECKKLLLQKSDVLVSEGGDAGRSAIWNCELEECYIQNAINRVRPKYVNNSKYFLYWMKFLKSTDFINIICNKATIAHYTAEKLEGSPIFLPSSDEQKNIANFLDHETAKIDHLIEKQQQLIELLKEKRQAVISHAVTKGLDPNVPMKDSGVAWLGEVPEHWDTTKIKYVAELTPKKSEVSSNDNRLCTFVPMEKLKLGSLIKDEEKPISEVIGGYTYFKNGDLLLAKVTPCFENKNMVVASDLKNGIGFGSSEIYVLRTNHKVNTQFLYYRLQEDQFMELGTGAMTGAGGLKRVPSEFLNNFEFALPPLSEQIAITKYLNQYLIKNQYLINKAQSAIQLMQERRTALISAAVTGKIDVRHWQSPIVAEADTELSA</sequence>
<dbReference type="GO" id="GO:0009307">
    <property type="term" value="P:DNA restriction-modification system"/>
    <property type="evidence" value="ECO:0007669"/>
    <property type="project" value="UniProtKB-KW"/>
</dbReference>
<organism evidence="5 6">
    <name type="scientific">Acinetobacter indicus</name>
    <dbReference type="NCBI Taxonomy" id="756892"/>
    <lineage>
        <taxon>Bacteria</taxon>
        <taxon>Pseudomonadati</taxon>
        <taxon>Pseudomonadota</taxon>
        <taxon>Gammaproteobacteria</taxon>
        <taxon>Moraxellales</taxon>
        <taxon>Moraxellaceae</taxon>
        <taxon>Acinetobacter</taxon>
    </lineage>
</organism>
<keyword evidence="5" id="KW-0255">Endonuclease</keyword>
<proteinExistence type="inferred from homology"/>
<dbReference type="PANTHER" id="PTHR43140:SF1">
    <property type="entry name" value="TYPE I RESTRICTION ENZYME ECOKI SPECIFICITY SUBUNIT"/>
    <property type="match status" value="1"/>
</dbReference>
<dbReference type="SUPFAM" id="SSF116734">
    <property type="entry name" value="DNA methylase specificity domain"/>
    <property type="match status" value="2"/>
</dbReference>
<dbReference type="Pfam" id="PF01420">
    <property type="entry name" value="Methylase_S"/>
    <property type="match status" value="2"/>
</dbReference>
<dbReference type="GO" id="GO:0016787">
    <property type="term" value="F:hydrolase activity"/>
    <property type="evidence" value="ECO:0007669"/>
    <property type="project" value="UniProtKB-KW"/>
</dbReference>
<dbReference type="Proteomes" id="UP001284654">
    <property type="component" value="Unassembled WGS sequence"/>
</dbReference>
<dbReference type="GO" id="GO:0003677">
    <property type="term" value="F:DNA binding"/>
    <property type="evidence" value="ECO:0007669"/>
    <property type="project" value="UniProtKB-KW"/>
</dbReference>
<evidence type="ECO:0000313" key="6">
    <source>
        <dbReference type="Proteomes" id="UP001284654"/>
    </source>
</evidence>
<dbReference type="EMBL" id="JAWJYY010000001">
    <property type="protein sequence ID" value="MDV4316400.1"/>
    <property type="molecule type" value="Genomic_DNA"/>
</dbReference>
<dbReference type="GO" id="GO:0004519">
    <property type="term" value="F:endonuclease activity"/>
    <property type="evidence" value="ECO:0007669"/>
    <property type="project" value="UniProtKB-KW"/>
</dbReference>
<keyword evidence="5" id="KW-0540">Nuclease</keyword>
<dbReference type="Gene3D" id="3.90.220.20">
    <property type="entry name" value="DNA methylase specificity domains"/>
    <property type="match status" value="2"/>
</dbReference>